<evidence type="ECO:0000256" key="1">
    <source>
        <dbReference type="ARBA" id="ARBA00001933"/>
    </source>
</evidence>
<name>A0A932CMV1_UNCTE</name>
<comment type="function">
    <text evidence="2 6">The glycine cleavage system catalyzes the degradation of glycine. The P protein binds the alpha-amino group of glycine through its pyridoxal phosphate cofactor; CO(2) is released and the remaining methylamine moiety is then transferred to the lipoamide cofactor of the H protein.</text>
</comment>
<evidence type="ECO:0000256" key="5">
    <source>
        <dbReference type="ARBA" id="ARBA00049026"/>
    </source>
</evidence>
<dbReference type="Pfam" id="PF02347">
    <property type="entry name" value="GDC-P"/>
    <property type="match status" value="1"/>
</dbReference>
<dbReference type="InterPro" id="IPR015422">
    <property type="entry name" value="PyrdxlP-dep_Trfase_small"/>
</dbReference>
<keyword evidence="4 6" id="KW-0560">Oxidoreductase</keyword>
<feature type="domain" description="Glycine cleavage system P-protein N-terminal" evidence="7">
    <location>
        <begin position="35"/>
        <end position="297"/>
    </location>
</feature>
<protein>
    <recommendedName>
        <fullName evidence="6">Probable glycine dehydrogenase (decarboxylating) subunit 2</fullName>
        <ecNumber evidence="6">1.4.4.2</ecNumber>
    </recommendedName>
    <alternativeName>
        <fullName evidence="6">Glycine cleavage system P-protein subunit 2</fullName>
    </alternativeName>
    <alternativeName>
        <fullName evidence="6">Glycine decarboxylase subunit 2</fullName>
    </alternativeName>
    <alternativeName>
        <fullName evidence="6">Glycine dehydrogenase (aminomethyl-transferring) subunit 2</fullName>
    </alternativeName>
</protein>
<dbReference type="InterPro" id="IPR015424">
    <property type="entry name" value="PyrdxlP-dep_Trfase"/>
</dbReference>
<evidence type="ECO:0000256" key="4">
    <source>
        <dbReference type="ARBA" id="ARBA00023002"/>
    </source>
</evidence>
<evidence type="ECO:0000259" key="8">
    <source>
        <dbReference type="Pfam" id="PF21478"/>
    </source>
</evidence>
<evidence type="ECO:0000256" key="6">
    <source>
        <dbReference type="HAMAP-Rule" id="MF_00713"/>
    </source>
</evidence>
<dbReference type="Gene3D" id="3.40.640.10">
    <property type="entry name" value="Type I PLP-dependent aspartate aminotransferase-like (Major domain)"/>
    <property type="match status" value="1"/>
</dbReference>
<dbReference type="InterPro" id="IPR023012">
    <property type="entry name" value="GcvPB"/>
</dbReference>
<comment type="cofactor">
    <cofactor evidence="1 6">
        <name>pyridoxal 5'-phosphate</name>
        <dbReference type="ChEBI" id="CHEBI:597326"/>
    </cofactor>
</comment>
<evidence type="ECO:0000259" key="7">
    <source>
        <dbReference type="Pfam" id="PF02347"/>
    </source>
</evidence>
<feature type="domain" description="Glycine dehydrogenase C-terminal" evidence="8">
    <location>
        <begin position="350"/>
        <end position="449"/>
    </location>
</feature>
<evidence type="ECO:0000256" key="2">
    <source>
        <dbReference type="ARBA" id="ARBA00003788"/>
    </source>
</evidence>
<dbReference type="PANTHER" id="PTHR11773">
    <property type="entry name" value="GLYCINE DEHYDROGENASE, DECARBOXYLATING"/>
    <property type="match status" value="1"/>
</dbReference>
<sequence length="487" mass="54331">MLEEPLIFERSVPGRKGYSLPACDVPPEDLEGLLPARLQREEIPDFPEVSEVEVVRHYTRLSQKNYGIDLGFFPLGSCTMKYNPKIHEDIAQLPGFLLAHPYQPEELSQGLLRLIFELEGFLAEICGMDRFTLQPAAGAQGELTGLMMVRAYLESLGESRKKILLPDSAHGTNPASSTLCGYEVVEVRSNEQGNIDPASLAQAMDDQVAALMLTNPNTLGLFERHVLELTEIVHSRGGFVYYDGANLNALLGIARPGDMGADVIQVNLHKTFSTPHGGGGPGAGPVGIKKKLEPFLPVPTVEREGAIYFLDYNRPQSIGKMRAFYGNFGILVRAYAYIRSMGPEQLRKVSETAIINANYLMAKLKQFFHLAYDRPCMHEVVLSDKHQVPKGVHTLDIAKRLMDYGFHPPTIYFPLIVKGAMMIEPTETESRESLDGFVAAMEEIAREAERDPDLLRDAPKITRLVRLDEVRANREPRLIWRKENAMG</sequence>
<dbReference type="Gene3D" id="3.90.1150.10">
    <property type="entry name" value="Aspartate Aminotransferase, domain 1"/>
    <property type="match status" value="1"/>
</dbReference>
<dbReference type="GO" id="GO:0004375">
    <property type="term" value="F:glycine dehydrogenase (decarboxylating) activity"/>
    <property type="evidence" value="ECO:0007669"/>
    <property type="project" value="UniProtKB-EC"/>
</dbReference>
<dbReference type="EC" id="1.4.4.2" evidence="6"/>
<evidence type="ECO:0000256" key="3">
    <source>
        <dbReference type="ARBA" id="ARBA00022898"/>
    </source>
</evidence>
<evidence type="ECO:0000313" key="9">
    <source>
        <dbReference type="EMBL" id="MBI2875587.1"/>
    </source>
</evidence>
<comment type="caution">
    <text evidence="9">The sequence shown here is derived from an EMBL/GenBank/DDBJ whole genome shotgun (WGS) entry which is preliminary data.</text>
</comment>
<proteinExistence type="inferred from homology"/>
<dbReference type="PANTHER" id="PTHR11773:SF1">
    <property type="entry name" value="GLYCINE DEHYDROGENASE (DECARBOXYLATING), MITOCHONDRIAL"/>
    <property type="match status" value="1"/>
</dbReference>
<dbReference type="GO" id="GO:0016594">
    <property type="term" value="F:glycine binding"/>
    <property type="evidence" value="ECO:0007669"/>
    <property type="project" value="TreeGrafter"/>
</dbReference>
<dbReference type="InterPro" id="IPR015421">
    <property type="entry name" value="PyrdxlP-dep_Trfase_major"/>
</dbReference>
<dbReference type="Gene3D" id="6.20.440.10">
    <property type="match status" value="1"/>
</dbReference>
<dbReference type="InterPro" id="IPR020581">
    <property type="entry name" value="GDC_P"/>
</dbReference>
<dbReference type="Pfam" id="PF21478">
    <property type="entry name" value="GcvP2_C"/>
    <property type="match status" value="1"/>
</dbReference>
<dbReference type="SUPFAM" id="SSF53383">
    <property type="entry name" value="PLP-dependent transferases"/>
    <property type="match status" value="1"/>
</dbReference>
<dbReference type="EMBL" id="JACPRF010000052">
    <property type="protein sequence ID" value="MBI2875587.1"/>
    <property type="molecule type" value="Genomic_DNA"/>
</dbReference>
<comment type="catalytic activity">
    <reaction evidence="5 6">
        <text>N(6)-[(R)-lipoyl]-L-lysyl-[glycine-cleavage complex H protein] + glycine + H(+) = N(6)-[(R)-S(8)-aminomethyldihydrolipoyl]-L-lysyl-[glycine-cleavage complex H protein] + CO2</text>
        <dbReference type="Rhea" id="RHEA:24304"/>
        <dbReference type="Rhea" id="RHEA-COMP:10494"/>
        <dbReference type="Rhea" id="RHEA-COMP:10495"/>
        <dbReference type="ChEBI" id="CHEBI:15378"/>
        <dbReference type="ChEBI" id="CHEBI:16526"/>
        <dbReference type="ChEBI" id="CHEBI:57305"/>
        <dbReference type="ChEBI" id="CHEBI:83099"/>
        <dbReference type="ChEBI" id="CHEBI:83143"/>
        <dbReference type="EC" id="1.4.4.2"/>
    </reaction>
</comment>
<dbReference type="FunFam" id="3.40.640.10:FF:000224">
    <property type="entry name" value="Probable glycine dehydrogenase (decarboxylating) subunit 2"/>
    <property type="match status" value="1"/>
</dbReference>
<dbReference type="FunFam" id="3.90.1150.10:FF:000014">
    <property type="entry name" value="Probable glycine dehydrogenase (decarboxylating) subunit 2"/>
    <property type="match status" value="1"/>
</dbReference>
<comment type="similarity">
    <text evidence="6">Belongs to the GcvP family. C-terminal subunit subfamily.</text>
</comment>
<dbReference type="GO" id="GO:0019464">
    <property type="term" value="P:glycine decarboxylation via glycine cleavage system"/>
    <property type="evidence" value="ECO:0007669"/>
    <property type="project" value="UniProtKB-UniRule"/>
</dbReference>
<dbReference type="GO" id="GO:0005960">
    <property type="term" value="C:glycine cleavage complex"/>
    <property type="evidence" value="ECO:0007669"/>
    <property type="project" value="TreeGrafter"/>
</dbReference>
<dbReference type="HAMAP" id="MF_00713">
    <property type="entry name" value="GcvPB"/>
    <property type="match status" value="1"/>
</dbReference>
<reference evidence="9" key="1">
    <citation type="submission" date="2020-07" db="EMBL/GenBank/DDBJ databases">
        <title>Huge and variable diversity of episymbiotic CPR bacteria and DPANN archaea in groundwater ecosystems.</title>
        <authorList>
            <person name="He C.Y."/>
            <person name="Keren R."/>
            <person name="Whittaker M."/>
            <person name="Farag I.F."/>
            <person name="Doudna J."/>
            <person name="Cate J.H.D."/>
            <person name="Banfield J.F."/>
        </authorList>
    </citation>
    <scope>NUCLEOTIDE SEQUENCE</scope>
    <source>
        <strain evidence="9">NC_groundwater_672_Ag_B-0.1um_62_36</strain>
    </source>
</reference>
<gene>
    <name evidence="6 9" type="primary">gcvPB</name>
    <name evidence="9" type="ORF">HYY20_01755</name>
</gene>
<dbReference type="AlphaFoldDB" id="A0A932CMV1"/>
<dbReference type="Proteomes" id="UP000769766">
    <property type="component" value="Unassembled WGS sequence"/>
</dbReference>
<comment type="subunit">
    <text evidence="6">The glycine cleavage system is composed of four proteins: P, T, L and H. In this organism, the P 'protein' is a heterodimer of two subunits.</text>
</comment>
<organism evidence="9 10">
    <name type="scientific">Tectimicrobiota bacterium</name>
    <dbReference type="NCBI Taxonomy" id="2528274"/>
    <lineage>
        <taxon>Bacteria</taxon>
        <taxon>Pseudomonadati</taxon>
        <taxon>Nitrospinota/Tectimicrobiota group</taxon>
        <taxon>Candidatus Tectimicrobiota</taxon>
    </lineage>
</organism>
<feature type="modified residue" description="N6-(pyridoxal phosphate)lysine" evidence="6">
    <location>
        <position position="270"/>
    </location>
</feature>
<accession>A0A932CMV1</accession>
<keyword evidence="3 6" id="KW-0663">Pyridoxal phosphate</keyword>
<dbReference type="InterPro" id="IPR049315">
    <property type="entry name" value="GDC-P_N"/>
</dbReference>
<dbReference type="GO" id="GO:0030170">
    <property type="term" value="F:pyridoxal phosphate binding"/>
    <property type="evidence" value="ECO:0007669"/>
    <property type="project" value="TreeGrafter"/>
</dbReference>
<evidence type="ECO:0000313" key="10">
    <source>
        <dbReference type="Proteomes" id="UP000769766"/>
    </source>
</evidence>
<dbReference type="NCBIfam" id="NF003346">
    <property type="entry name" value="PRK04366.1"/>
    <property type="match status" value="1"/>
</dbReference>
<dbReference type="InterPro" id="IPR049316">
    <property type="entry name" value="GDC-P_C"/>
</dbReference>
<dbReference type="GO" id="GO:0005829">
    <property type="term" value="C:cytosol"/>
    <property type="evidence" value="ECO:0007669"/>
    <property type="project" value="TreeGrafter"/>
</dbReference>
<dbReference type="CDD" id="cd00613">
    <property type="entry name" value="GDC-P"/>
    <property type="match status" value="1"/>
</dbReference>